<dbReference type="KEGG" id="vg:77946780"/>
<dbReference type="Proteomes" id="UP000501900">
    <property type="component" value="Genome"/>
</dbReference>
<evidence type="ECO:0000256" key="1">
    <source>
        <dbReference type="SAM" id="MobiDB-lite"/>
    </source>
</evidence>
<reference evidence="3 4" key="1">
    <citation type="submission" date="2020-03" db="EMBL/GenBank/DDBJ databases">
        <title>The Isolation and Genome Sequence of a Novel Cyanophage S-H34 from the Huanghai Sea, China.</title>
        <authorList>
            <person name="Jiang T."/>
        </authorList>
    </citation>
    <scope>NUCLEOTIDE SEQUENCE [LARGE SCALE GENOMIC DNA]</scope>
</reference>
<feature type="region of interest" description="Disordered" evidence="1">
    <location>
        <begin position="423"/>
        <end position="455"/>
    </location>
</feature>
<dbReference type="RefSeq" id="YP_010670570.1">
    <property type="nucleotide sequence ID" value="NC_070965.1"/>
</dbReference>
<protein>
    <recommendedName>
        <fullName evidence="2">DUF6321 domain-containing protein</fullName>
    </recommendedName>
</protein>
<sequence length="473" mass="53108">MSDQNSISEFLDGMTSASADVDAVISEGLSNMRSKISKVEVQLEAKEEEKKPEKPEAKPSCELADKAITTYKTKIKPATGAEAGELEVSTPVTKASQEVMKATIRALTNRQGSGNAGKASQVGPNGVGNVGSNSGFCEEVEAVEEAPMSLEEYREHVWGSFGLVAEETEQEYEFVAEEVVASELNIVSILEDSLLAADATDWMQVDYVSRQVCLEHKVTLKELNKAFKEVNGAYPDKWVKEQTEITQCGWMPLDEATRINKVGLVYEVSFMHRGQVNRYKFFWPQISRPSKEEMQKTIEGFYPKAKVLAFYPATKQNDNFMVIVPPMSEQVEVLRWDNWAELSEEVNEAFHTICEEVGEPITAVVELEEGYAVVVEDHDTGEEVEVEFHEDWQKVNRKDKTDGMSQKAVNAYKRENPGSKLKTAVTEKNPTGKRAGRRKSYCSRSAGQQKMHNIDCSKDPDKRICKARRRWNC</sequence>
<evidence type="ECO:0000259" key="2">
    <source>
        <dbReference type="Pfam" id="PF19846"/>
    </source>
</evidence>
<accession>A0A6G8R6A3</accession>
<evidence type="ECO:0000313" key="3">
    <source>
        <dbReference type="EMBL" id="QIN96903.1"/>
    </source>
</evidence>
<name>A0A6G8R6A3_9CAUD</name>
<dbReference type="GeneID" id="77946780"/>
<keyword evidence="4" id="KW-1185">Reference proteome</keyword>
<dbReference type="InterPro" id="IPR046284">
    <property type="entry name" value="DUF6321"/>
</dbReference>
<feature type="compositionally biased region" description="Polar residues" evidence="1">
    <location>
        <begin position="442"/>
        <end position="451"/>
    </location>
</feature>
<dbReference type="EMBL" id="MT162467">
    <property type="protein sequence ID" value="QIN96903.1"/>
    <property type="molecule type" value="Genomic_DNA"/>
</dbReference>
<proteinExistence type="predicted"/>
<evidence type="ECO:0000313" key="4">
    <source>
        <dbReference type="Proteomes" id="UP000501900"/>
    </source>
</evidence>
<feature type="domain" description="DUF6321" evidence="2">
    <location>
        <begin position="398"/>
        <end position="471"/>
    </location>
</feature>
<organism evidence="3 4">
    <name type="scientific">Synechococcus phage S-H34</name>
    <dbReference type="NCBI Taxonomy" id="2718942"/>
    <lineage>
        <taxon>Viruses</taxon>
        <taxon>Duplodnaviria</taxon>
        <taxon>Heunggongvirae</taxon>
        <taxon>Uroviricota</taxon>
        <taxon>Caudoviricetes</taxon>
        <taxon>Pantevenvirales</taxon>
        <taxon>Kyanoviridae</taxon>
        <taxon>Makaravirus</taxon>
        <taxon>Makaravirus thirtyfour</taxon>
    </lineage>
</organism>
<dbReference type="Pfam" id="PF19846">
    <property type="entry name" value="DUF6321"/>
    <property type="match status" value="1"/>
</dbReference>